<evidence type="ECO:0000256" key="1">
    <source>
        <dbReference type="SAM" id="Phobius"/>
    </source>
</evidence>
<organism evidence="3 4">
    <name type="scientific">Curvularia clavata</name>
    <dbReference type="NCBI Taxonomy" id="95742"/>
    <lineage>
        <taxon>Eukaryota</taxon>
        <taxon>Fungi</taxon>
        <taxon>Dikarya</taxon>
        <taxon>Ascomycota</taxon>
        <taxon>Pezizomycotina</taxon>
        <taxon>Dothideomycetes</taxon>
        <taxon>Pleosporomycetidae</taxon>
        <taxon>Pleosporales</taxon>
        <taxon>Pleosporineae</taxon>
        <taxon>Pleosporaceae</taxon>
        <taxon>Curvularia</taxon>
    </lineage>
</organism>
<dbReference type="InterPro" id="IPR000873">
    <property type="entry name" value="AMP-dep_synth/lig_dom"/>
</dbReference>
<evidence type="ECO:0000313" key="3">
    <source>
        <dbReference type="EMBL" id="USP72832.1"/>
    </source>
</evidence>
<dbReference type="OrthoDB" id="4138492at2759"/>
<dbReference type="GO" id="GO:0004467">
    <property type="term" value="F:long-chain fatty acid-CoA ligase activity"/>
    <property type="evidence" value="ECO:0007669"/>
    <property type="project" value="TreeGrafter"/>
</dbReference>
<dbReference type="SUPFAM" id="SSF56801">
    <property type="entry name" value="Acetyl-CoA synthetase-like"/>
    <property type="match status" value="1"/>
</dbReference>
<name>A0A9Q9DN48_CURCL</name>
<protein>
    <recommendedName>
        <fullName evidence="2">AMP-dependent synthetase/ligase domain-containing protein</fullName>
    </recommendedName>
</protein>
<dbReference type="Pfam" id="PF00501">
    <property type="entry name" value="AMP-binding"/>
    <property type="match status" value="1"/>
</dbReference>
<dbReference type="InterPro" id="IPR042099">
    <property type="entry name" value="ANL_N_sf"/>
</dbReference>
<sequence length="566" mass="60747">MAGLLEQIDGAISDAFNDWNIYTTLISFAIVGFLAWIIYDNADADTHPLLLARQAQASYVRQPGESAIFRSPETPHGYPLRTGLAVKPPGTPMYSAGKDGDLRDIWRRVTGEIPLEKGAQSSGTAHIMTVFGKDGVSEHAIEDVTKEIAVIGKHLQGRGAKRVAVYLPNSLEFLCALFAGAFYGFTPILIPYNQPHPTLIELLAQTGADTLIAEAGSVPLADVSQAVSGLRSVVWTVEKTSRHMDWSEVPEGIGGKVDVAVWHELVLEHKNGAVALPPTSEKAPAVVFLWQEAPGKPADIVEFTQQNLAAAVGALVTSLPTLQRLNASDTFLPADAFTHSYCLCWTLAALFSHCTVIIQSVAGPGVDLTLATRSIAPTVTVISAETAAKLHSTTKGSVISGAQKLAHYLETRMLTAGRLPTDNLLTKLNAPTRADIGTTPGKLRLVFVSERQGLNTPPLSSEDLSDLRIYTKARVVYALTTGRVAGAVAQTNMYDYRRETASNKHNHFGVPLSCVEIKVKDTPQHKTTDEQIIGELIVNGSSVAGGEVSLGVTATIRDDHTLAYYV</sequence>
<dbReference type="PANTHER" id="PTHR43272">
    <property type="entry name" value="LONG-CHAIN-FATTY-ACID--COA LIGASE"/>
    <property type="match status" value="1"/>
</dbReference>
<accession>A0A9Q9DN48</accession>
<proteinExistence type="predicted"/>
<dbReference type="Proteomes" id="UP001056012">
    <property type="component" value="Chromosome 1"/>
</dbReference>
<keyword evidence="1" id="KW-1133">Transmembrane helix</keyword>
<evidence type="ECO:0000259" key="2">
    <source>
        <dbReference type="Pfam" id="PF00501"/>
    </source>
</evidence>
<feature type="domain" description="AMP-dependent synthetase/ligase" evidence="2">
    <location>
        <begin position="144"/>
        <end position="546"/>
    </location>
</feature>
<dbReference type="AlphaFoldDB" id="A0A9Q9DN48"/>
<dbReference type="VEuPathDB" id="FungiDB:yc1106_00106"/>
<dbReference type="PANTHER" id="PTHR43272:SF11">
    <property type="entry name" value="AMP-DEPENDENT SYNTHETASE_LIGASE DOMAIN-CONTAINING PROTEIN"/>
    <property type="match status" value="1"/>
</dbReference>
<dbReference type="Gene3D" id="3.40.50.12780">
    <property type="entry name" value="N-terminal domain of ligase-like"/>
    <property type="match status" value="1"/>
</dbReference>
<gene>
    <name evidence="3" type="ORF">yc1106_00106</name>
</gene>
<dbReference type="GO" id="GO:0016020">
    <property type="term" value="C:membrane"/>
    <property type="evidence" value="ECO:0007669"/>
    <property type="project" value="TreeGrafter"/>
</dbReference>
<feature type="transmembrane region" description="Helical" evidence="1">
    <location>
        <begin position="163"/>
        <end position="185"/>
    </location>
</feature>
<feature type="transmembrane region" description="Helical" evidence="1">
    <location>
        <begin position="19"/>
        <end position="39"/>
    </location>
</feature>
<keyword evidence="1" id="KW-0472">Membrane</keyword>
<evidence type="ECO:0000313" key="4">
    <source>
        <dbReference type="Proteomes" id="UP001056012"/>
    </source>
</evidence>
<dbReference type="EMBL" id="CP089274">
    <property type="protein sequence ID" value="USP72832.1"/>
    <property type="molecule type" value="Genomic_DNA"/>
</dbReference>
<keyword evidence="1" id="KW-0812">Transmembrane</keyword>
<keyword evidence="4" id="KW-1185">Reference proteome</keyword>
<reference evidence="3" key="1">
    <citation type="submission" date="2021-12" db="EMBL/GenBank/DDBJ databases">
        <title>Curvularia clavata genome.</title>
        <authorList>
            <person name="Cao Y."/>
        </authorList>
    </citation>
    <scope>NUCLEOTIDE SEQUENCE</scope>
    <source>
        <strain evidence="3">Yc1106</strain>
    </source>
</reference>
<dbReference type="GO" id="GO:0005783">
    <property type="term" value="C:endoplasmic reticulum"/>
    <property type="evidence" value="ECO:0007669"/>
    <property type="project" value="TreeGrafter"/>
</dbReference>